<dbReference type="EMBL" id="JACEIK010006610">
    <property type="protein sequence ID" value="MCE2055977.1"/>
    <property type="molecule type" value="Genomic_DNA"/>
</dbReference>
<dbReference type="InterPro" id="IPR013128">
    <property type="entry name" value="Peptidase_C1A"/>
</dbReference>
<keyword evidence="4" id="KW-1185">Reference proteome</keyword>
<dbReference type="PANTHER" id="PTHR12411">
    <property type="entry name" value="CYSTEINE PROTEASE FAMILY C1-RELATED"/>
    <property type="match status" value="1"/>
</dbReference>
<dbReference type="InterPro" id="IPR000668">
    <property type="entry name" value="Peptidase_C1A_C"/>
</dbReference>
<dbReference type="Pfam" id="PF00112">
    <property type="entry name" value="Peptidase_C1"/>
    <property type="match status" value="1"/>
</dbReference>
<evidence type="ECO:0000259" key="2">
    <source>
        <dbReference type="Pfam" id="PF00112"/>
    </source>
</evidence>
<name>A0ABS8W1V3_DATST</name>
<dbReference type="SUPFAM" id="SSF54001">
    <property type="entry name" value="Cysteine proteinases"/>
    <property type="match status" value="1"/>
</dbReference>
<evidence type="ECO:0000313" key="4">
    <source>
        <dbReference type="Proteomes" id="UP000823775"/>
    </source>
</evidence>
<dbReference type="InterPro" id="IPR038765">
    <property type="entry name" value="Papain-like_cys_pep_sf"/>
</dbReference>
<comment type="caution">
    <text evidence="3">The sequence shown here is derived from an EMBL/GenBank/DDBJ whole genome shotgun (WGS) entry which is preliminary data.</text>
</comment>
<feature type="domain" description="Peptidase C1A papain C-terminal" evidence="2">
    <location>
        <begin position="41"/>
        <end position="87"/>
    </location>
</feature>
<proteinExistence type="inferred from homology"/>
<accession>A0ABS8W1V3</accession>
<comment type="similarity">
    <text evidence="1">Belongs to the peptidase C1 family.</text>
</comment>
<dbReference type="Proteomes" id="UP000823775">
    <property type="component" value="Unassembled WGS sequence"/>
</dbReference>
<dbReference type="PROSITE" id="PS00139">
    <property type="entry name" value="THIOL_PROTEASE_CYS"/>
    <property type="match status" value="1"/>
</dbReference>
<evidence type="ECO:0000313" key="3">
    <source>
        <dbReference type="EMBL" id="MCE2055977.1"/>
    </source>
</evidence>
<protein>
    <recommendedName>
        <fullName evidence="2">Peptidase C1A papain C-terminal domain-containing protein</fullName>
    </recommendedName>
</protein>
<organism evidence="3 4">
    <name type="scientific">Datura stramonium</name>
    <name type="common">Jimsonweed</name>
    <name type="synonym">Common thornapple</name>
    <dbReference type="NCBI Taxonomy" id="4076"/>
    <lineage>
        <taxon>Eukaryota</taxon>
        <taxon>Viridiplantae</taxon>
        <taxon>Streptophyta</taxon>
        <taxon>Embryophyta</taxon>
        <taxon>Tracheophyta</taxon>
        <taxon>Spermatophyta</taxon>
        <taxon>Magnoliopsida</taxon>
        <taxon>eudicotyledons</taxon>
        <taxon>Gunneridae</taxon>
        <taxon>Pentapetalae</taxon>
        <taxon>asterids</taxon>
        <taxon>lamiids</taxon>
        <taxon>Solanales</taxon>
        <taxon>Solanaceae</taxon>
        <taxon>Solanoideae</taxon>
        <taxon>Datureae</taxon>
        <taxon>Datura</taxon>
    </lineage>
</organism>
<dbReference type="Gene3D" id="3.90.70.10">
    <property type="entry name" value="Cysteine proteinases"/>
    <property type="match status" value="1"/>
</dbReference>
<dbReference type="InterPro" id="IPR000169">
    <property type="entry name" value="Pept_cys_AS"/>
</dbReference>
<evidence type="ECO:0000256" key="1">
    <source>
        <dbReference type="ARBA" id="ARBA00008455"/>
    </source>
</evidence>
<gene>
    <name evidence="3" type="ORF">HAX54_043860</name>
</gene>
<reference evidence="3 4" key="1">
    <citation type="journal article" date="2021" name="BMC Genomics">
        <title>Datura genome reveals duplications of psychoactive alkaloid biosynthetic genes and high mutation rate following tissue culture.</title>
        <authorList>
            <person name="Rajewski A."/>
            <person name="Carter-House D."/>
            <person name="Stajich J."/>
            <person name="Litt A."/>
        </authorList>
    </citation>
    <scope>NUCLEOTIDE SEQUENCE [LARGE SCALE GENOMIC DNA]</scope>
    <source>
        <strain evidence="3">AR-01</strain>
    </source>
</reference>
<sequence length="106" mass="11938">MGFVPEMEELSYHVSRDLSEKQKRFNVFKANVMHIHKADNLPASVDWRKQGAVTGVKDQGKCGSCWAFSTIVGVEGINKIKTGQLNLCLNKSLLIVKRIMKDVMED</sequence>